<comment type="caution">
    <text evidence="3">The sequence shown here is derived from an EMBL/GenBank/DDBJ whole genome shotgun (WGS) entry which is preliminary data.</text>
</comment>
<dbReference type="EMBL" id="VDGT01000002">
    <property type="protein sequence ID" value="TNM33700.1"/>
    <property type="molecule type" value="Genomic_DNA"/>
</dbReference>
<dbReference type="Pfam" id="PF11361">
    <property type="entry name" value="DUF3159"/>
    <property type="match status" value="1"/>
</dbReference>
<protein>
    <submittedName>
        <fullName evidence="3">DUF3159 domain-containing protein</fullName>
    </submittedName>
</protein>
<feature type="transmembrane region" description="Helical" evidence="2">
    <location>
        <begin position="85"/>
        <end position="102"/>
    </location>
</feature>
<dbReference type="OrthoDB" id="5244221at2"/>
<gene>
    <name evidence="3" type="ORF">FH715_04575</name>
</gene>
<reference evidence="3 4" key="1">
    <citation type="submission" date="2019-06" db="EMBL/GenBank/DDBJ databases">
        <title>Draft genome of Streptomyces sedi sp. JCM16909.</title>
        <authorList>
            <person name="Klykleung N."/>
            <person name="Tanasupawat S."/>
            <person name="Kudo T."/>
            <person name="Yuki M."/>
            <person name="Ohkuma M."/>
        </authorList>
    </citation>
    <scope>NUCLEOTIDE SEQUENCE [LARGE SCALE GENOMIC DNA]</scope>
    <source>
        <strain evidence="3 4">JCM 16909</strain>
    </source>
</reference>
<feature type="transmembrane region" description="Helical" evidence="2">
    <location>
        <begin position="156"/>
        <end position="175"/>
    </location>
</feature>
<dbReference type="PIRSF" id="PIRSF010219">
    <property type="entry name" value="UCP010219"/>
    <property type="match status" value="1"/>
</dbReference>
<evidence type="ECO:0000256" key="2">
    <source>
        <dbReference type="SAM" id="Phobius"/>
    </source>
</evidence>
<keyword evidence="2" id="KW-1133">Transmembrane helix</keyword>
<feature type="compositionally biased region" description="Polar residues" evidence="1">
    <location>
        <begin position="1"/>
        <end position="16"/>
    </location>
</feature>
<evidence type="ECO:0000256" key="1">
    <source>
        <dbReference type="SAM" id="MobiDB-lite"/>
    </source>
</evidence>
<feature type="region of interest" description="Disordered" evidence="1">
    <location>
        <begin position="1"/>
        <end position="28"/>
    </location>
</feature>
<feature type="transmembrane region" description="Helical" evidence="2">
    <location>
        <begin position="108"/>
        <end position="129"/>
    </location>
</feature>
<dbReference type="Proteomes" id="UP000311713">
    <property type="component" value="Unassembled WGS sequence"/>
</dbReference>
<feature type="transmembrane region" description="Helical" evidence="2">
    <location>
        <begin position="56"/>
        <end position="73"/>
    </location>
</feature>
<evidence type="ECO:0000313" key="3">
    <source>
        <dbReference type="EMBL" id="TNM33700.1"/>
    </source>
</evidence>
<dbReference type="InterPro" id="IPR016566">
    <property type="entry name" value="UCP010219"/>
</dbReference>
<evidence type="ECO:0000313" key="4">
    <source>
        <dbReference type="Proteomes" id="UP000311713"/>
    </source>
</evidence>
<keyword evidence="2" id="KW-0472">Membrane</keyword>
<proteinExistence type="predicted"/>
<keyword evidence="2" id="KW-0812">Transmembrane</keyword>
<sequence length="229" mass="24426">MQSPSNDQRVTTTVRTEQPAGQPRKPTMLDQAGGTKGLVYPALPALVFVVANNAKGLRAAIICSIAVAVAIAVERLSRKESLQPALGGLFGVAIAAGIAWYTGSAKDYFLIGIWTSLAAAVVFLASVLVRWPLAGLLWNAATGKGNAWRQDARSRLYYDIATLTLTAIFAARFVVQQWLYDSDDVESLGFAKIAMGYPLLAVGLLVLAWAVRASEKRLKALGLTAPQHG</sequence>
<feature type="transmembrane region" description="Helical" evidence="2">
    <location>
        <begin position="187"/>
        <end position="211"/>
    </location>
</feature>
<accession>A0A5C4VCT7</accession>
<name>A0A5C4VCT7_9ACTN</name>
<keyword evidence="4" id="KW-1185">Reference proteome</keyword>
<dbReference type="AlphaFoldDB" id="A0A5C4VCT7"/>
<dbReference type="RefSeq" id="WP_139641050.1">
    <property type="nucleotide sequence ID" value="NZ_BAAAZS010000006.1"/>
</dbReference>
<organism evidence="3 4">
    <name type="scientific">Streptomyces sedi</name>
    <dbReference type="NCBI Taxonomy" id="555059"/>
    <lineage>
        <taxon>Bacteria</taxon>
        <taxon>Bacillati</taxon>
        <taxon>Actinomycetota</taxon>
        <taxon>Actinomycetes</taxon>
        <taxon>Kitasatosporales</taxon>
        <taxon>Streptomycetaceae</taxon>
        <taxon>Streptomyces</taxon>
    </lineage>
</organism>